<accession>A0A0L0TDX1</accession>
<reference evidence="1 2" key="1">
    <citation type="submission" date="2009-11" db="EMBL/GenBank/DDBJ databases">
        <title>Annotation of Allomyces macrogynus ATCC 38327.</title>
        <authorList>
            <consortium name="The Broad Institute Genome Sequencing Platform"/>
            <person name="Russ C."/>
            <person name="Cuomo C."/>
            <person name="Burger G."/>
            <person name="Gray M.W."/>
            <person name="Holland P.W.H."/>
            <person name="King N."/>
            <person name="Lang F.B.F."/>
            <person name="Roger A.J."/>
            <person name="Ruiz-Trillo I."/>
            <person name="Young S.K."/>
            <person name="Zeng Q."/>
            <person name="Gargeya S."/>
            <person name="Fitzgerald M."/>
            <person name="Haas B."/>
            <person name="Abouelleil A."/>
            <person name="Alvarado L."/>
            <person name="Arachchi H.M."/>
            <person name="Berlin A."/>
            <person name="Chapman S.B."/>
            <person name="Gearin G."/>
            <person name="Goldberg J."/>
            <person name="Griggs A."/>
            <person name="Gujja S."/>
            <person name="Hansen M."/>
            <person name="Heiman D."/>
            <person name="Howarth C."/>
            <person name="Larimer J."/>
            <person name="Lui A."/>
            <person name="MacDonald P.J.P."/>
            <person name="McCowen C."/>
            <person name="Montmayeur A."/>
            <person name="Murphy C."/>
            <person name="Neiman D."/>
            <person name="Pearson M."/>
            <person name="Priest M."/>
            <person name="Roberts A."/>
            <person name="Saif S."/>
            <person name="Shea T."/>
            <person name="Sisk P."/>
            <person name="Stolte C."/>
            <person name="Sykes S."/>
            <person name="Wortman J."/>
            <person name="Nusbaum C."/>
            <person name="Birren B."/>
        </authorList>
    </citation>
    <scope>NUCLEOTIDE SEQUENCE [LARGE SCALE GENOMIC DNA]</scope>
    <source>
        <strain evidence="1 2">ATCC 38327</strain>
    </source>
</reference>
<dbReference type="VEuPathDB" id="FungiDB:AMAG_20593"/>
<evidence type="ECO:0000313" key="1">
    <source>
        <dbReference type="EMBL" id="KNE72876.1"/>
    </source>
</evidence>
<protein>
    <submittedName>
        <fullName evidence="1">Uncharacterized protein</fullName>
    </submittedName>
</protein>
<dbReference type="EMBL" id="GG745384">
    <property type="protein sequence ID" value="KNE72876.1"/>
    <property type="molecule type" value="Genomic_DNA"/>
</dbReference>
<sequence>MDEVAPAVMLPVPLMFELLNMRPCAYLLPDWPAASDSDDKDCGVVLHSTLLLFHPRLFRHELAVGGTFPLHACMESLACFQWSLWADFFASLAISASMLHSVSIKVCEMTTNHG</sequence>
<name>A0A0L0TDX1_ALLM3</name>
<reference evidence="2" key="2">
    <citation type="submission" date="2009-11" db="EMBL/GenBank/DDBJ databases">
        <title>The Genome Sequence of Allomyces macrogynus strain ATCC 38327.</title>
        <authorList>
            <consortium name="The Broad Institute Genome Sequencing Platform"/>
            <person name="Russ C."/>
            <person name="Cuomo C."/>
            <person name="Shea T."/>
            <person name="Young S.K."/>
            <person name="Zeng Q."/>
            <person name="Koehrsen M."/>
            <person name="Haas B."/>
            <person name="Borodovsky M."/>
            <person name="Guigo R."/>
            <person name="Alvarado L."/>
            <person name="Berlin A."/>
            <person name="Borenstein D."/>
            <person name="Chen Z."/>
            <person name="Engels R."/>
            <person name="Freedman E."/>
            <person name="Gellesch M."/>
            <person name="Goldberg J."/>
            <person name="Griggs A."/>
            <person name="Gujja S."/>
            <person name="Heiman D."/>
            <person name="Hepburn T."/>
            <person name="Howarth C."/>
            <person name="Jen D."/>
            <person name="Larson L."/>
            <person name="Lewis B."/>
            <person name="Mehta T."/>
            <person name="Park D."/>
            <person name="Pearson M."/>
            <person name="Roberts A."/>
            <person name="Saif S."/>
            <person name="Shenoy N."/>
            <person name="Sisk P."/>
            <person name="Stolte C."/>
            <person name="Sykes S."/>
            <person name="Walk T."/>
            <person name="White J."/>
            <person name="Yandava C."/>
            <person name="Burger G."/>
            <person name="Gray M.W."/>
            <person name="Holland P.W.H."/>
            <person name="King N."/>
            <person name="Lang F.B.F."/>
            <person name="Roger A.J."/>
            <person name="Ruiz-Trillo I."/>
            <person name="Lander E."/>
            <person name="Nusbaum C."/>
        </authorList>
    </citation>
    <scope>NUCLEOTIDE SEQUENCE [LARGE SCALE GENOMIC DNA]</scope>
    <source>
        <strain evidence="2">ATCC 38327</strain>
    </source>
</reference>
<proteinExistence type="predicted"/>
<dbReference type="AlphaFoldDB" id="A0A0L0TDX1"/>
<keyword evidence="2" id="KW-1185">Reference proteome</keyword>
<organism evidence="1 2">
    <name type="scientific">Allomyces macrogynus (strain ATCC 38327)</name>
    <name type="common">Allomyces javanicus var. macrogynus</name>
    <dbReference type="NCBI Taxonomy" id="578462"/>
    <lineage>
        <taxon>Eukaryota</taxon>
        <taxon>Fungi</taxon>
        <taxon>Fungi incertae sedis</taxon>
        <taxon>Blastocladiomycota</taxon>
        <taxon>Blastocladiomycetes</taxon>
        <taxon>Blastocladiales</taxon>
        <taxon>Blastocladiaceae</taxon>
        <taxon>Allomyces</taxon>
    </lineage>
</organism>
<evidence type="ECO:0000313" key="2">
    <source>
        <dbReference type="Proteomes" id="UP000054350"/>
    </source>
</evidence>
<gene>
    <name evidence="1" type="ORF">AMAG_20593</name>
</gene>
<dbReference type="Proteomes" id="UP000054350">
    <property type="component" value="Unassembled WGS sequence"/>
</dbReference>